<name>A0A061STG6_9RHOB</name>
<comment type="subcellular location">
    <subcellularLocation>
        <location evidence="1">Membrane</location>
        <topology evidence="1">Multi-pass membrane protein</topology>
    </subcellularLocation>
</comment>
<dbReference type="EMBL" id="JEMU01000010">
    <property type="protein sequence ID" value="KAJ02669.1"/>
    <property type="molecule type" value="Genomic_DNA"/>
</dbReference>
<feature type="transmembrane region" description="Helical" evidence="5">
    <location>
        <begin position="145"/>
        <end position="165"/>
    </location>
</feature>
<sequence>MFERRIPEWIRHAPAPSVRGFAMLAGCEAVARGILISVYPVAIYDALKDAALISSIYFCIGVVSLIVGLLVPFLNRFVPRRWMYGVGAFGFVVSAGLAMTGRPEMIVASLVLNSLATVTTFVCFNAYVLDYIARVELGKCETLRMFYSALGWTLGPVLGVVLWSFWQPAPFVVSAVAAALMLAVFLYMRLGNGKLITRARRAPPNPLSFLGRFFEQPRLIAGWLFAVIRSCGWWAYVVYLPIFAVENGLGEQLGGILLSLTNAALFLSPMMLRWMQAGSIRRSVRTGFMACGMLFALAGFVAGLPLATIALLFCGSFFLILLDICAGLPFLMAVKPSERTEMSAIYSSFRDVSGIVTPGIAWLILLAAPISGIFVAAGAASFVAWGIAGRLHPRLGEARLKPAGPLLPAETAEPEAAW</sequence>
<dbReference type="STRING" id="83219.PM02_12915"/>
<dbReference type="eggNOG" id="ENOG502Z82B">
    <property type="taxonomic scope" value="Bacteria"/>
</dbReference>
<keyword evidence="3 5" id="KW-1133">Transmembrane helix</keyword>
<proteinExistence type="predicted"/>
<evidence type="ECO:0000256" key="5">
    <source>
        <dbReference type="SAM" id="Phobius"/>
    </source>
</evidence>
<feature type="transmembrane region" description="Helical" evidence="5">
    <location>
        <begin position="219"/>
        <end position="242"/>
    </location>
</feature>
<evidence type="ECO:0000256" key="1">
    <source>
        <dbReference type="ARBA" id="ARBA00004141"/>
    </source>
</evidence>
<dbReference type="Proteomes" id="UP000027337">
    <property type="component" value="Unassembled WGS sequence"/>
</dbReference>
<accession>A0A061STG6</accession>
<feature type="transmembrane region" description="Helical" evidence="5">
    <location>
        <begin position="309"/>
        <end position="334"/>
    </location>
</feature>
<dbReference type="GO" id="GO:0022857">
    <property type="term" value="F:transmembrane transporter activity"/>
    <property type="evidence" value="ECO:0007669"/>
    <property type="project" value="InterPro"/>
</dbReference>
<dbReference type="InterPro" id="IPR036259">
    <property type="entry name" value="MFS_trans_sf"/>
</dbReference>
<keyword evidence="7" id="KW-1185">Reference proteome</keyword>
<feature type="transmembrane region" description="Helical" evidence="5">
    <location>
        <begin position="355"/>
        <end position="388"/>
    </location>
</feature>
<dbReference type="InterPro" id="IPR001958">
    <property type="entry name" value="Tet-R_TetA/multi-R_MdtG-like"/>
</dbReference>
<dbReference type="SUPFAM" id="SSF103473">
    <property type="entry name" value="MFS general substrate transporter"/>
    <property type="match status" value="1"/>
</dbReference>
<evidence type="ECO:0000313" key="7">
    <source>
        <dbReference type="Proteomes" id="UP000027337"/>
    </source>
</evidence>
<feature type="transmembrane region" description="Helical" evidence="5">
    <location>
        <begin position="82"/>
        <end position="100"/>
    </location>
</feature>
<dbReference type="Gene3D" id="1.20.1250.20">
    <property type="entry name" value="MFS general substrate transporter like domains"/>
    <property type="match status" value="1"/>
</dbReference>
<keyword evidence="4 5" id="KW-0472">Membrane</keyword>
<feature type="transmembrane region" description="Helical" evidence="5">
    <location>
        <begin position="284"/>
        <end position="303"/>
    </location>
</feature>
<dbReference type="GO" id="GO:0016020">
    <property type="term" value="C:membrane"/>
    <property type="evidence" value="ECO:0007669"/>
    <property type="project" value="UniProtKB-SubCell"/>
</dbReference>
<comment type="caution">
    <text evidence="6">The sequence shown here is derived from an EMBL/GenBank/DDBJ whole genome shotgun (WGS) entry which is preliminary data.</text>
</comment>
<keyword evidence="2 5" id="KW-0812">Transmembrane</keyword>
<evidence type="ECO:0000256" key="3">
    <source>
        <dbReference type="ARBA" id="ARBA00022989"/>
    </source>
</evidence>
<reference evidence="6 7" key="1">
    <citation type="journal article" date="2014" name="Genome Announc.">
        <title>Draft Genome Sequences of Two Isolates of the Roseobacter Group, Sulfitobacter sp. Strains 3SOLIMAR09 and 1FIGIMAR09, from Harbors of Mallorca Island (Mediterranean Sea).</title>
        <authorList>
            <person name="Mas-Llado M."/>
            <person name="Pina-Villalonga J.M."/>
            <person name="Brunet-Galmes I."/>
            <person name="Nogales B."/>
            <person name="Bosch R."/>
        </authorList>
    </citation>
    <scope>NUCLEOTIDE SEQUENCE [LARGE SCALE GENOMIC DNA]</scope>
    <source>
        <strain evidence="6 7">1FIGIMAR09</strain>
    </source>
</reference>
<feature type="transmembrane region" description="Helical" evidence="5">
    <location>
        <begin position="254"/>
        <end position="272"/>
    </location>
</feature>
<organism evidence="6 7">
    <name type="scientific">Sulfitobacter mediterraneus</name>
    <dbReference type="NCBI Taxonomy" id="83219"/>
    <lineage>
        <taxon>Bacteria</taxon>
        <taxon>Pseudomonadati</taxon>
        <taxon>Pseudomonadota</taxon>
        <taxon>Alphaproteobacteria</taxon>
        <taxon>Rhodobacterales</taxon>
        <taxon>Roseobacteraceae</taxon>
        <taxon>Sulfitobacter</taxon>
    </lineage>
</organism>
<dbReference type="PRINTS" id="PR01035">
    <property type="entry name" value="TCRTETA"/>
</dbReference>
<feature type="transmembrane region" description="Helical" evidence="5">
    <location>
        <begin position="21"/>
        <end position="44"/>
    </location>
</feature>
<evidence type="ECO:0000313" key="6">
    <source>
        <dbReference type="EMBL" id="KAJ02669.1"/>
    </source>
</evidence>
<gene>
    <name evidence="6" type="ORF">PM02_12915</name>
</gene>
<dbReference type="AlphaFoldDB" id="A0A061STG6"/>
<feature type="transmembrane region" description="Helical" evidence="5">
    <location>
        <begin position="50"/>
        <end position="70"/>
    </location>
</feature>
<dbReference type="Pfam" id="PF07690">
    <property type="entry name" value="MFS_1"/>
    <property type="match status" value="1"/>
</dbReference>
<evidence type="ECO:0000256" key="4">
    <source>
        <dbReference type="ARBA" id="ARBA00023136"/>
    </source>
</evidence>
<feature type="transmembrane region" description="Helical" evidence="5">
    <location>
        <begin position="106"/>
        <end position="133"/>
    </location>
</feature>
<evidence type="ECO:0000256" key="2">
    <source>
        <dbReference type="ARBA" id="ARBA00022692"/>
    </source>
</evidence>
<dbReference type="RefSeq" id="WP_037909034.1">
    <property type="nucleotide sequence ID" value="NZ_JEMU01000010.1"/>
</dbReference>
<feature type="transmembrane region" description="Helical" evidence="5">
    <location>
        <begin position="171"/>
        <end position="190"/>
    </location>
</feature>
<dbReference type="InterPro" id="IPR011701">
    <property type="entry name" value="MFS"/>
</dbReference>
<protein>
    <submittedName>
        <fullName evidence="6">MFS transporter</fullName>
    </submittedName>
</protein>